<name>A0ABY6ZZ97_9PSED</name>
<organism evidence="3 4">
    <name type="scientific">Pseudomonas triclosanedens</name>
    <dbReference type="NCBI Taxonomy" id="2961893"/>
    <lineage>
        <taxon>Bacteria</taxon>
        <taxon>Pseudomonadati</taxon>
        <taxon>Pseudomonadota</taxon>
        <taxon>Gammaproteobacteria</taxon>
        <taxon>Pseudomonadales</taxon>
        <taxon>Pseudomonadaceae</taxon>
        <taxon>Pseudomonas</taxon>
    </lineage>
</organism>
<evidence type="ECO:0000313" key="3">
    <source>
        <dbReference type="EMBL" id="WAI50269.1"/>
    </source>
</evidence>
<dbReference type="RefSeq" id="WP_254470264.1">
    <property type="nucleotide sequence ID" value="NZ_CP113432.1"/>
</dbReference>
<reference evidence="3" key="1">
    <citation type="submission" date="2022-11" db="EMBL/GenBank/DDBJ databases">
        <title>Pseudomonas triclosanedens sp. nov., a triclosan degrader isolated from activated sludge.</title>
        <authorList>
            <person name="Yin Y."/>
            <person name="Lu Z."/>
        </authorList>
    </citation>
    <scope>NUCLEOTIDE SEQUENCE</scope>
    <source>
        <strain evidence="3">ZM23</strain>
    </source>
</reference>
<sequence>MSEKPEVTAALVIGLGSALGKVIEDATARLHRLGAAMDPTPHLRNLVDDLRATRYTLDMQYHANERNAGETRLALRRIVDLLAQRPVTIDRSATAERDAPAPINDRQRVGDGIGKIAGLSSIGDVMRSSVELSFGFRSRLMQLRQASGLPYDEAAEVRLGKTVNDATESAAMPLGKTLDLADAMSRRRLSLDDTQTLLAPAARFAQGQDVSLATTAALVQQLQQKAGVETAAAMERALASIAWRAQQQGLPVEAVGKQMLDGLARVGPGDRKGADALLAPAAGSGWHGVMPDDVLQAGVDARRNSPLGQLEAAEQSISGALIGIGSLLLKSDELLRVAAVVGAGLLAVKAAIGVKQFAQDAKSLLPGNGSSRDVQDVFVTNWPDLGGGGSRSGTRRKGPTGGKRSGGARSKAPAARGGIVQRAGAVLGRAGSWLGGAVGKIDASGIGRAASGLARGAGSLLRRVGPFRALASVVDVASVYSSNDSPRKKNIGYGKAAGSATGAAAGAALGTFIPIPVVGTLVGGAIGALVGEYLGGKAGEQMGNPSAPSRENVPGAVPVATPPAPPATTAPPNWTFSPQVNISVAGNIVNPQQLIDELLPAMRRLIGEAQQERQRNALFDTVVV</sequence>
<evidence type="ECO:0000313" key="4">
    <source>
        <dbReference type="Proteomes" id="UP001163624"/>
    </source>
</evidence>
<protein>
    <submittedName>
        <fullName evidence="3">Glycine zipper domain-containing protein</fullName>
    </submittedName>
</protein>
<feature type="domain" description="Glycine zipper" evidence="2">
    <location>
        <begin position="498"/>
        <end position="541"/>
    </location>
</feature>
<dbReference type="Pfam" id="PF13488">
    <property type="entry name" value="Gly-zipper_Omp"/>
    <property type="match status" value="1"/>
</dbReference>
<evidence type="ECO:0000259" key="2">
    <source>
        <dbReference type="Pfam" id="PF13488"/>
    </source>
</evidence>
<proteinExistence type="predicted"/>
<keyword evidence="4" id="KW-1185">Reference proteome</keyword>
<evidence type="ECO:0000256" key="1">
    <source>
        <dbReference type="SAM" id="MobiDB-lite"/>
    </source>
</evidence>
<feature type="region of interest" description="Disordered" evidence="1">
    <location>
        <begin position="383"/>
        <end position="415"/>
    </location>
</feature>
<dbReference type="Proteomes" id="UP001163624">
    <property type="component" value="Chromosome"/>
</dbReference>
<dbReference type="EMBL" id="CP113432">
    <property type="protein sequence ID" value="WAI50269.1"/>
    <property type="molecule type" value="Genomic_DNA"/>
</dbReference>
<gene>
    <name evidence="3" type="ORF">OU419_03070</name>
</gene>
<dbReference type="InterPro" id="IPR039567">
    <property type="entry name" value="Gly-zipper"/>
</dbReference>
<accession>A0ABY6ZZ97</accession>